<dbReference type="Proteomes" id="UP000664534">
    <property type="component" value="Unassembled WGS sequence"/>
</dbReference>
<protein>
    <recommendedName>
        <fullName evidence="2">DUF7137 domain-containing protein</fullName>
    </recommendedName>
</protein>
<gene>
    <name evidence="3" type="ORF">IMSHALPRED_010727</name>
</gene>
<evidence type="ECO:0000259" key="2">
    <source>
        <dbReference type="Pfam" id="PF23585"/>
    </source>
</evidence>
<dbReference type="AlphaFoldDB" id="A0A8H3GB09"/>
<organism evidence="3 4">
    <name type="scientific">Imshaugia aleurites</name>
    <dbReference type="NCBI Taxonomy" id="172621"/>
    <lineage>
        <taxon>Eukaryota</taxon>
        <taxon>Fungi</taxon>
        <taxon>Dikarya</taxon>
        <taxon>Ascomycota</taxon>
        <taxon>Pezizomycotina</taxon>
        <taxon>Lecanoromycetes</taxon>
        <taxon>OSLEUM clade</taxon>
        <taxon>Lecanoromycetidae</taxon>
        <taxon>Lecanorales</taxon>
        <taxon>Lecanorineae</taxon>
        <taxon>Parmeliaceae</taxon>
        <taxon>Imshaugia</taxon>
    </lineage>
</organism>
<dbReference type="OrthoDB" id="2435509at2759"/>
<keyword evidence="1" id="KW-1133">Transmembrane helix</keyword>
<proteinExistence type="predicted"/>
<evidence type="ECO:0000256" key="1">
    <source>
        <dbReference type="SAM" id="Phobius"/>
    </source>
</evidence>
<reference evidence="3" key="1">
    <citation type="submission" date="2021-03" db="EMBL/GenBank/DDBJ databases">
        <authorList>
            <person name="Tagirdzhanova G."/>
        </authorList>
    </citation>
    <scope>NUCLEOTIDE SEQUENCE</scope>
</reference>
<dbReference type="PANTHER" id="PTHR42028:SF1">
    <property type="entry name" value="YALI0E30657P"/>
    <property type="match status" value="1"/>
</dbReference>
<evidence type="ECO:0000313" key="3">
    <source>
        <dbReference type="EMBL" id="CAF9936351.1"/>
    </source>
</evidence>
<comment type="caution">
    <text evidence="3">The sequence shown here is derived from an EMBL/GenBank/DDBJ whole genome shotgun (WGS) entry which is preliminary data.</text>
</comment>
<sequence>MITPSALAQTTYYKIGDYVSFAWNYTSLSITPSKVDVLVSCSANSATYTLQSNASFEKTGSVVWDTSPDVTGTAPLLTETYTLVIYDAQEAITEVASAGKLGVSDDFTFGMYIPQKYTPLADWTCAVCSAALSDTERQALKFMFGMCIVTVLSFTWFVSGIF</sequence>
<keyword evidence="4" id="KW-1185">Reference proteome</keyword>
<accession>A0A8H3GB09</accession>
<keyword evidence="1" id="KW-0812">Transmembrane</keyword>
<evidence type="ECO:0000313" key="4">
    <source>
        <dbReference type="Proteomes" id="UP000664534"/>
    </source>
</evidence>
<feature type="transmembrane region" description="Helical" evidence="1">
    <location>
        <begin position="142"/>
        <end position="161"/>
    </location>
</feature>
<feature type="domain" description="DUF7137" evidence="2">
    <location>
        <begin position="1"/>
        <end position="126"/>
    </location>
</feature>
<dbReference type="InterPro" id="IPR055561">
    <property type="entry name" value="DUF7137"/>
</dbReference>
<dbReference type="PANTHER" id="PTHR42028">
    <property type="entry name" value="CHROMOSOME 1, WHOLE GENOME SHOTGUN SEQUENCE"/>
    <property type="match status" value="1"/>
</dbReference>
<name>A0A8H3GB09_9LECA</name>
<dbReference type="EMBL" id="CAJPDT010000090">
    <property type="protein sequence ID" value="CAF9936351.1"/>
    <property type="molecule type" value="Genomic_DNA"/>
</dbReference>
<keyword evidence="1" id="KW-0472">Membrane</keyword>
<dbReference type="Pfam" id="PF23585">
    <property type="entry name" value="DUF7137"/>
    <property type="match status" value="1"/>
</dbReference>